<organism evidence="2 3">
    <name type="scientific">Marinobacter similis</name>
    <dbReference type="NCBI Taxonomy" id="1420916"/>
    <lineage>
        <taxon>Bacteria</taxon>
        <taxon>Pseudomonadati</taxon>
        <taxon>Pseudomonadota</taxon>
        <taxon>Gammaproteobacteria</taxon>
        <taxon>Pseudomonadales</taxon>
        <taxon>Marinobacteraceae</taxon>
        <taxon>Marinobacter</taxon>
    </lineage>
</organism>
<feature type="transmembrane region" description="Helical" evidence="1">
    <location>
        <begin position="12"/>
        <end position="32"/>
    </location>
</feature>
<protein>
    <submittedName>
        <fullName evidence="2">Agglutinin biogenesis protein MshB</fullName>
    </submittedName>
</protein>
<dbReference type="AlphaFoldDB" id="W5YJJ7"/>
<dbReference type="STRING" id="1420916.AU14_13580"/>
<dbReference type="NCBIfam" id="TIGR02532">
    <property type="entry name" value="IV_pilin_GFxxxE"/>
    <property type="match status" value="1"/>
</dbReference>
<accession>W5YJJ7</accession>
<dbReference type="EMBL" id="CP007151">
    <property type="protein sequence ID" value="AHI29256.1"/>
    <property type="molecule type" value="Genomic_DNA"/>
</dbReference>
<keyword evidence="3" id="KW-1185">Reference proteome</keyword>
<keyword evidence="1" id="KW-0472">Membrane</keyword>
<dbReference type="Proteomes" id="UP000061489">
    <property type="component" value="Chromosome"/>
</dbReference>
<reference evidence="2 3" key="1">
    <citation type="journal article" date="2014" name="Genome Announc.">
        <title>Draft Genome Sequences of Marinobacter similis A3d10T and Marinobacter salarius R9SW1T.</title>
        <authorList>
            <person name="Ivanova E.P."/>
            <person name="Ng H.J."/>
            <person name="Webb H.K."/>
            <person name="Feng G."/>
            <person name="Oshima K."/>
            <person name="Hattori M."/>
            <person name="Ohkuma M."/>
            <person name="Sergeev A.F."/>
            <person name="Mikhailov V.V."/>
            <person name="Crawford R.J."/>
            <person name="Sawabe T."/>
        </authorList>
    </citation>
    <scope>NUCLEOTIDE SEQUENCE [LARGE SCALE GENOMIC DNA]</scope>
    <source>
        <strain evidence="2 3">A3d10</strain>
    </source>
</reference>
<dbReference type="Gene3D" id="3.30.700.10">
    <property type="entry name" value="Glycoprotein, Type 4 Pilin"/>
    <property type="match status" value="1"/>
</dbReference>
<keyword evidence="1" id="KW-1133">Transmembrane helix</keyword>
<dbReference type="SUPFAM" id="SSF54523">
    <property type="entry name" value="Pili subunits"/>
    <property type="match status" value="1"/>
</dbReference>
<gene>
    <name evidence="2" type="ORF">AU14_13580</name>
</gene>
<dbReference type="OrthoDB" id="6118991at2"/>
<dbReference type="HOGENOM" id="CLU_098637_0_1_6"/>
<sequence length="178" mass="18417">MQAQSINEHSGFTLIELVVVIAILAILAAFALPRFAQLSEQAHQSSIRATAGALAAGVALTKTQWVSNGLTVAATNVQGFGAGNVDVSGDGWPTATDDSGDPNNPTMTEARCQQVWVGVLQSNAPTVATATPADYVVSLSTDPDAGQGSDCEFTYQPDGQLSTINYDADTGEITTTIN</sequence>
<evidence type="ECO:0000313" key="2">
    <source>
        <dbReference type="EMBL" id="AHI29256.1"/>
    </source>
</evidence>
<dbReference type="PROSITE" id="PS00409">
    <property type="entry name" value="PROKAR_NTER_METHYL"/>
    <property type="match status" value="1"/>
</dbReference>
<evidence type="ECO:0000313" key="3">
    <source>
        <dbReference type="Proteomes" id="UP000061489"/>
    </source>
</evidence>
<dbReference type="InterPro" id="IPR012902">
    <property type="entry name" value="N_methyl_site"/>
</dbReference>
<keyword evidence="1" id="KW-0812">Transmembrane</keyword>
<dbReference type="Pfam" id="PF07963">
    <property type="entry name" value="N_methyl"/>
    <property type="match status" value="1"/>
</dbReference>
<name>W5YJJ7_9GAMM</name>
<proteinExistence type="predicted"/>
<dbReference type="KEGG" id="msx:AU14_13580"/>
<evidence type="ECO:0000256" key="1">
    <source>
        <dbReference type="SAM" id="Phobius"/>
    </source>
</evidence>
<dbReference type="RefSeq" id="WP_041341505.1">
    <property type="nucleotide sequence ID" value="NZ_CP007151.1"/>
</dbReference>
<dbReference type="InterPro" id="IPR045584">
    <property type="entry name" value="Pilin-like"/>
</dbReference>